<sequence>MEVHVAVQLPGLYDGAVDGAGDLVPHRGPCRGPRSSPRGGSYGRPRRPRRVAALPVPVIGPTASGP</sequence>
<feature type="region of interest" description="Disordered" evidence="1">
    <location>
        <begin position="16"/>
        <end position="66"/>
    </location>
</feature>
<dbReference type="EMBL" id="BAAASD010000011">
    <property type="protein sequence ID" value="GAA2344320.1"/>
    <property type="molecule type" value="Genomic_DNA"/>
</dbReference>
<evidence type="ECO:0000313" key="2">
    <source>
        <dbReference type="EMBL" id="GAA2344320.1"/>
    </source>
</evidence>
<accession>A0ABN3G503</accession>
<evidence type="ECO:0000256" key="1">
    <source>
        <dbReference type="SAM" id="MobiDB-lite"/>
    </source>
</evidence>
<comment type="caution">
    <text evidence="2">The sequence shown here is derived from an EMBL/GenBank/DDBJ whole genome shotgun (WGS) entry which is preliminary data.</text>
</comment>
<feature type="compositionally biased region" description="Low complexity" evidence="1">
    <location>
        <begin position="30"/>
        <end position="39"/>
    </location>
</feature>
<gene>
    <name evidence="2" type="ORF">GCM10010246_32540</name>
</gene>
<protein>
    <submittedName>
        <fullName evidence="2">Uncharacterized protein</fullName>
    </submittedName>
</protein>
<organism evidence="2 3">
    <name type="scientific">Streptomyces cuspidosporus</name>
    <dbReference type="NCBI Taxonomy" id="66882"/>
    <lineage>
        <taxon>Bacteria</taxon>
        <taxon>Bacillati</taxon>
        <taxon>Actinomycetota</taxon>
        <taxon>Actinomycetes</taxon>
        <taxon>Kitasatosporales</taxon>
        <taxon>Streptomycetaceae</taxon>
        <taxon>Streptomyces</taxon>
    </lineage>
</organism>
<keyword evidence="3" id="KW-1185">Reference proteome</keyword>
<reference evidence="2 3" key="1">
    <citation type="journal article" date="2019" name="Int. J. Syst. Evol. Microbiol.">
        <title>The Global Catalogue of Microorganisms (GCM) 10K type strain sequencing project: providing services to taxonomists for standard genome sequencing and annotation.</title>
        <authorList>
            <consortium name="The Broad Institute Genomics Platform"/>
            <consortium name="The Broad Institute Genome Sequencing Center for Infectious Disease"/>
            <person name="Wu L."/>
            <person name="Ma J."/>
        </authorList>
    </citation>
    <scope>NUCLEOTIDE SEQUENCE [LARGE SCALE GENOMIC DNA]</scope>
    <source>
        <strain evidence="2 3">JCM 4316</strain>
    </source>
</reference>
<dbReference type="Proteomes" id="UP001500253">
    <property type="component" value="Unassembled WGS sequence"/>
</dbReference>
<evidence type="ECO:0000313" key="3">
    <source>
        <dbReference type="Proteomes" id="UP001500253"/>
    </source>
</evidence>
<proteinExistence type="predicted"/>
<name>A0ABN3G503_9ACTN</name>